<comment type="subcellular location">
    <subcellularLocation>
        <location evidence="1 7">Cell membrane</location>
        <topology evidence="1 7">Multi-pass membrane protein</topology>
    </subcellularLocation>
</comment>
<dbReference type="SUPFAM" id="SSF161098">
    <property type="entry name" value="MetI-like"/>
    <property type="match status" value="1"/>
</dbReference>
<reference evidence="9 10" key="1">
    <citation type="submission" date="2019-07" db="EMBL/GenBank/DDBJ databases">
        <title>Whole genome shotgun sequence of Reyranella soli NBRC 108950.</title>
        <authorList>
            <person name="Hosoyama A."/>
            <person name="Uohara A."/>
            <person name="Ohji S."/>
            <person name="Ichikawa N."/>
        </authorList>
    </citation>
    <scope>NUCLEOTIDE SEQUENCE [LARGE SCALE GENOMIC DNA]</scope>
    <source>
        <strain evidence="9 10">NBRC 108950</strain>
    </source>
</reference>
<feature type="transmembrane region" description="Helical" evidence="7">
    <location>
        <begin position="138"/>
        <end position="162"/>
    </location>
</feature>
<feature type="domain" description="ABC transmembrane type-1" evidence="8">
    <location>
        <begin position="99"/>
        <end position="308"/>
    </location>
</feature>
<evidence type="ECO:0000313" key="10">
    <source>
        <dbReference type="Proteomes" id="UP000321058"/>
    </source>
</evidence>
<dbReference type="PANTHER" id="PTHR43163">
    <property type="entry name" value="DIPEPTIDE TRANSPORT SYSTEM PERMEASE PROTEIN DPPB-RELATED"/>
    <property type="match status" value="1"/>
</dbReference>
<dbReference type="GO" id="GO:0055085">
    <property type="term" value="P:transmembrane transport"/>
    <property type="evidence" value="ECO:0007669"/>
    <property type="project" value="InterPro"/>
</dbReference>
<feature type="transmembrane region" description="Helical" evidence="7">
    <location>
        <begin position="182"/>
        <end position="201"/>
    </location>
</feature>
<evidence type="ECO:0000313" key="9">
    <source>
        <dbReference type="EMBL" id="GEP58378.1"/>
    </source>
</evidence>
<accession>A0A512NHE4</accession>
<feature type="transmembrane region" description="Helical" evidence="7">
    <location>
        <begin position="231"/>
        <end position="256"/>
    </location>
</feature>
<evidence type="ECO:0000259" key="8">
    <source>
        <dbReference type="PROSITE" id="PS50928"/>
    </source>
</evidence>
<dbReference type="EMBL" id="BKAJ01000099">
    <property type="protein sequence ID" value="GEP58378.1"/>
    <property type="molecule type" value="Genomic_DNA"/>
</dbReference>
<dbReference type="InterPro" id="IPR000515">
    <property type="entry name" value="MetI-like"/>
</dbReference>
<dbReference type="RefSeq" id="WP_147153549.1">
    <property type="nucleotide sequence ID" value="NZ_BKAJ01000099.1"/>
</dbReference>
<evidence type="ECO:0000256" key="4">
    <source>
        <dbReference type="ARBA" id="ARBA00022692"/>
    </source>
</evidence>
<dbReference type="PROSITE" id="PS50928">
    <property type="entry name" value="ABC_TM1"/>
    <property type="match status" value="1"/>
</dbReference>
<proteinExistence type="inferred from homology"/>
<dbReference type="PANTHER" id="PTHR43163:SF6">
    <property type="entry name" value="DIPEPTIDE TRANSPORT SYSTEM PERMEASE PROTEIN DPPB-RELATED"/>
    <property type="match status" value="1"/>
</dbReference>
<keyword evidence="4 7" id="KW-0812">Transmembrane</keyword>
<comment type="similarity">
    <text evidence="7">Belongs to the binding-protein-dependent transport system permease family.</text>
</comment>
<sequence length="318" mass="34892">MYSYIARRFAFGALTVVGVSIMVFVVMRILPGDPLVAIFGPEGMTKLTEEQRASYMRELGLSDPLWVQYLRWVKDIIQGNFGQSFFRSESVADMILRRGPLTAEIALISVVLSWLVGIPVAIISALKPNTVADSVARFVSILFIAVPGFWVGMLIVLALLFWFGYRAPMAGVGFFTDPIGNLQLVIGPAIVLGLGQAAYIARMGRSSLLEVIREDYVRTARAKGLNNRWVIALHALPNALLPVITLSGVLLGLVLAGSIPVERAFGTPGLGYSMFQAVSERDVFVMQNLVFIYSVVFVMLNIVVDVAIALLDPRIRLR</sequence>
<feature type="transmembrane region" description="Helical" evidence="7">
    <location>
        <begin position="105"/>
        <end position="126"/>
    </location>
</feature>
<keyword evidence="10" id="KW-1185">Reference proteome</keyword>
<dbReference type="AlphaFoldDB" id="A0A512NHE4"/>
<dbReference type="Pfam" id="PF00528">
    <property type="entry name" value="BPD_transp_1"/>
    <property type="match status" value="1"/>
</dbReference>
<evidence type="ECO:0000256" key="3">
    <source>
        <dbReference type="ARBA" id="ARBA00022475"/>
    </source>
</evidence>
<protein>
    <submittedName>
        <fullName evidence="9">ABC transporter permease</fullName>
    </submittedName>
</protein>
<keyword evidence="2 7" id="KW-0813">Transport</keyword>
<evidence type="ECO:0000256" key="5">
    <source>
        <dbReference type="ARBA" id="ARBA00022989"/>
    </source>
</evidence>
<gene>
    <name evidence="9" type="ORF">RSO01_55440</name>
</gene>
<dbReference type="OrthoDB" id="7834831at2"/>
<dbReference type="InterPro" id="IPR035906">
    <property type="entry name" value="MetI-like_sf"/>
</dbReference>
<dbReference type="Gene3D" id="1.10.3720.10">
    <property type="entry name" value="MetI-like"/>
    <property type="match status" value="1"/>
</dbReference>
<organism evidence="9 10">
    <name type="scientific">Reyranella soli</name>
    <dbReference type="NCBI Taxonomy" id="1230389"/>
    <lineage>
        <taxon>Bacteria</taxon>
        <taxon>Pseudomonadati</taxon>
        <taxon>Pseudomonadota</taxon>
        <taxon>Alphaproteobacteria</taxon>
        <taxon>Hyphomicrobiales</taxon>
        <taxon>Reyranellaceae</taxon>
        <taxon>Reyranella</taxon>
    </lineage>
</organism>
<dbReference type="GO" id="GO:0005886">
    <property type="term" value="C:plasma membrane"/>
    <property type="evidence" value="ECO:0007669"/>
    <property type="project" value="UniProtKB-SubCell"/>
</dbReference>
<feature type="transmembrane region" description="Helical" evidence="7">
    <location>
        <begin position="290"/>
        <end position="311"/>
    </location>
</feature>
<evidence type="ECO:0000256" key="1">
    <source>
        <dbReference type="ARBA" id="ARBA00004651"/>
    </source>
</evidence>
<keyword evidence="5 7" id="KW-1133">Transmembrane helix</keyword>
<evidence type="ECO:0000256" key="6">
    <source>
        <dbReference type="ARBA" id="ARBA00023136"/>
    </source>
</evidence>
<keyword evidence="3" id="KW-1003">Cell membrane</keyword>
<feature type="transmembrane region" description="Helical" evidence="7">
    <location>
        <begin position="9"/>
        <end position="30"/>
    </location>
</feature>
<name>A0A512NHE4_9HYPH</name>
<dbReference type="Proteomes" id="UP000321058">
    <property type="component" value="Unassembled WGS sequence"/>
</dbReference>
<evidence type="ECO:0000256" key="7">
    <source>
        <dbReference type="RuleBase" id="RU363032"/>
    </source>
</evidence>
<comment type="caution">
    <text evidence="9">The sequence shown here is derived from an EMBL/GenBank/DDBJ whole genome shotgun (WGS) entry which is preliminary data.</text>
</comment>
<dbReference type="Pfam" id="PF19300">
    <property type="entry name" value="BPD_transp_1_N"/>
    <property type="match status" value="1"/>
</dbReference>
<evidence type="ECO:0000256" key="2">
    <source>
        <dbReference type="ARBA" id="ARBA00022448"/>
    </source>
</evidence>
<dbReference type="InterPro" id="IPR045621">
    <property type="entry name" value="BPD_transp_1_N"/>
</dbReference>
<keyword evidence="6 7" id="KW-0472">Membrane</keyword>
<dbReference type="CDD" id="cd06261">
    <property type="entry name" value="TM_PBP2"/>
    <property type="match status" value="1"/>
</dbReference>